<reference evidence="2 3" key="1">
    <citation type="submission" date="2024-05" db="EMBL/GenBank/DDBJ databases">
        <authorList>
            <person name="Wallberg A."/>
        </authorList>
    </citation>
    <scope>NUCLEOTIDE SEQUENCE [LARGE SCALE GENOMIC DNA]</scope>
</reference>
<accession>A0AAV2S4A1</accession>
<evidence type="ECO:0000256" key="1">
    <source>
        <dbReference type="SAM" id="MobiDB-lite"/>
    </source>
</evidence>
<name>A0AAV2S4A1_MEGNR</name>
<evidence type="ECO:0000313" key="3">
    <source>
        <dbReference type="Proteomes" id="UP001497623"/>
    </source>
</evidence>
<comment type="caution">
    <text evidence="2">The sequence shown here is derived from an EMBL/GenBank/DDBJ whole genome shotgun (WGS) entry which is preliminary data.</text>
</comment>
<feature type="region of interest" description="Disordered" evidence="1">
    <location>
        <begin position="27"/>
        <end position="54"/>
    </location>
</feature>
<feature type="non-terminal residue" evidence="2">
    <location>
        <position position="1"/>
    </location>
</feature>
<dbReference type="Proteomes" id="UP001497623">
    <property type="component" value="Unassembled WGS sequence"/>
</dbReference>
<proteinExistence type="predicted"/>
<organism evidence="2 3">
    <name type="scientific">Meganyctiphanes norvegica</name>
    <name type="common">Northern krill</name>
    <name type="synonym">Thysanopoda norvegica</name>
    <dbReference type="NCBI Taxonomy" id="48144"/>
    <lineage>
        <taxon>Eukaryota</taxon>
        <taxon>Metazoa</taxon>
        <taxon>Ecdysozoa</taxon>
        <taxon>Arthropoda</taxon>
        <taxon>Crustacea</taxon>
        <taxon>Multicrustacea</taxon>
        <taxon>Malacostraca</taxon>
        <taxon>Eumalacostraca</taxon>
        <taxon>Eucarida</taxon>
        <taxon>Euphausiacea</taxon>
        <taxon>Euphausiidae</taxon>
        <taxon>Meganyctiphanes</taxon>
    </lineage>
</organism>
<evidence type="ECO:0000313" key="2">
    <source>
        <dbReference type="EMBL" id="CAL4156137.1"/>
    </source>
</evidence>
<evidence type="ECO:0008006" key="4">
    <source>
        <dbReference type="Google" id="ProtNLM"/>
    </source>
</evidence>
<dbReference type="EMBL" id="CAXKWB010041328">
    <property type="protein sequence ID" value="CAL4156137.1"/>
    <property type="molecule type" value="Genomic_DNA"/>
</dbReference>
<dbReference type="AlphaFoldDB" id="A0AAV2S4A1"/>
<sequence>SETDEPSLDGSCLGDYIDTPLGLMAPVKRCGSTSSGSGDDSTEEDSPRGGKVRRCSKGANVHYVDVGSYDESFFDSSMSSLMKGVSKSGENAVESPSLDNDMPLAINQTHDQ</sequence>
<gene>
    <name evidence="2" type="ORF">MNOR_LOCUS31676</name>
</gene>
<protein>
    <recommendedName>
        <fullName evidence="4">Mixed-leukemia lineage</fullName>
    </recommendedName>
</protein>
<feature type="region of interest" description="Disordered" evidence="1">
    <location>
        <begin position="84"/>
        <end position="112"/>
    </location>
</feature>
<feature type="non-terminal residue" evidence="2">
    <location>
        <position position="112"/>
    </location>
</feature>
<keyword evidence="3" id="KW-1185">Reference proteome</keyword>